<keyword evidence="4 6" id="KW-0472">Membrane</keyword>
<feature type="region of interest" description="Disordered" evidence="5">
    <location>
        <begin position="689"/>
        <end position="710"/>
    </location>
</feature>
<feature type="transmembrane region" description="Helical" evidence="6">
    <location>
        <begin position="84"/>
        <end position="105"/>
    </location>
</feature>
<dbReference type="Pfam" id="PF07264">
    <property type="entry name" value="EI24"/>
    <property type="match status" value="1"/>
</dbReference>
<evidence type="ECO:0000313" key="10">
    <source>
        <dbReference type="Proteomes" id="UP000629468"/>
    </source>
</evidence>
<evidence type="ECO:0000256" key="2">
    <source>
        <dbReference type="ARBA" id="ARBA00022692"/>
    </source>
</evidence>
<feature type="transmembrane region" description="Helical" evidence="6">
    <location>
        <begin position="51"/>
        <end position="72"/>
    </location>
</feature>
<feature type="domain" description="Trafficking protein particle complex subunit 13 middle" evidence="8">
    <location>
        <begin position="428"/>
        <end position="562"/>
    </location>
</feature>
<proteinExistence type="predicted"/>
<evidence type="ECO:0000256" key="3">
    <source>
        <dbReference type="ARBA" id="ARBA00022989"/>
    </source>
</evidence>
<feature type="region of interest" description="Disordered" evidence="5">
    <location>
        <begin position="589"/>
        <end position="629"/>
    </location>
</feature>
<reference evidence="9 10" key="1">
    <citation type="journal article" name="Sci. Rep.">
        <title>Telomere-to-telomere assembled and centromere annotated genomes of the two main subspecies of the button mushroom Agaricus bisporus reveal especially polymorphic chromosome ends.</title>
        <authorList>
            <person name="Sonnenberg A.S.M."/>
            <person name="Sedaghat-Telgerd N."/>
            <person name="Lavrijssen B."/>
            <person name="Ohm R.A."/>
            <person name="Hendrickx P.M."/>
            <person name="Scholtmeijer K."/>
            <person name="Baars J.J.P."/>
            <person name="van Peer A."/>
        </authorList>
    </citation>
    <scope>NUCLEOTIDE SEQUENCE [LARGE SCALE GENOMIC DNA]</scope>
    <source>
        <strain evidence="9 10">H119_p4</strain>
    </source>
</reference>
<dbReference type="Pfam" id="PF23647">
    <property type="entry name" value="TRAPPC13_M"/>
    <property type="match status" value="1"/>
</dbReference>
<comment type="subcellular location">
    <subcellularLocation>
        <location evidence="1">Membrane</location>
        <topology evidence="1">Multi-pass membrane protein</topology>
    </subcellularLocation>
</comment>
<evidence type="ECO:0000256" key="5">
    <source>
        <dbReference type="SAM" id="MobiDB-lite"/>
    </source>
</evidence>
<dbReference type="InterPro" id="IPR059112">
    <property type="entry name" value="CysZ/EI24"/>
</dbReference>
<feature type="domain" description="Trafficking protein particle complex subunit 13 N-terminal" evidence="7">
    <location>
        <begin position="247"/>
        <end position="424"/>
    </location>
</feature>
<evidence type="ECO:0000259" key="7">
    <source>
        <dbReference type="Pfam" id="PF06159"/>
    </source>
</evidence>
<dbReference type="Pfam" id="PF06159">
    <property type="entry name" value="TRAPPC13_N"/>
    <property type="match status" value="1"/>
</dbReference>
<feature type="compositionally biased region" description="Low complexity" evidence="5">
    <location>
        <begin position="615"/>
        <end position="629"/>
    </location>
</feature>
<dbReference type="GO" id="GO:1990072">
    <property type="term" value="C:TRAPPIII protein complex"/>
    <property type="evidence" value="ECO:0007669"/>
    <property type="project" value="TreeGrafter"/>
</dbReference>
<evidence type="ECO:0000256" key="1">
    <source>
        <dbReference type="ARBA" id="ARBA00004141"/>
    </source>
</evidence>
<feature type="transmembrane region" description="Helical" evidence="6">
    <location>
        <begin position="224"/>
        <end position="246"/>
    </location>
</feature>
<name>A0A8H7KJ40_AGABI</name>
<feature type="transmembrane region" description="Helical" evidence="6">
    <location>
        <begin position="169"/>
        <end position="189"/>
    </location>
</feature>
<protein>
    <submittedName>
        <fullName evidence="9">Uncharacterized protein</fullName>
    </submittedName>
</protein>
<dbReference type="Proteomes" id="UP000629468">
    <property type="component" value="Unassembled WGS sequence"/>
</dbReference>
<dbReference type="AlphaFoldDB" id="A0A8H7KJ40"/>
<accession>A0A8H7KJ40</accession>
<dbReference type="InterPro" id="IPR010378">
    <property type="entry name" value="TRAPPC13"/>
</dbReference>
<keyword evidence="2 6" id="KW-0812">Transmembrane</keyword>
<evidence type="ECO:0000313" key="9">
    <source>
        <dbReference type="EMBL" id="KAF7778899.1"/>
    </source>
</evidence>
<feature type="compositionally biased region" description="Polar residues" evidence="5">
    <location>
        <begin position="689"/>
        <end position="701"/>
    </location>
</feature>
<evidence type="ECO:0000256" key="6">
    <source>
        <dbReference type="SAM" id="Phobius"/>
    </source>
</evidence>
<comment type="caution">
    <text evidence="9">The sequence shown here is derived from an EMBL/GenBank/DDBJ whole genome shotgun (WGS) entry which is preliminary data.</text>
</comment>
<dbReference type="InterPro" id="IPR055429">
    <property type="entry name" value="TRAPPC13_M"/>
</dbReference>
<dbReference type="InterPro" id="IPR055427">
    <property type="entry name" value="TRAPPC13_N"/>
</dbReference>
<evidence type="ECO:0000259" key="8">
    <source>
        <dbReference type="Pfam" id="PF23647"/>
    </source>
</evidence>
<organism evidence="9 10">
    <name type="scientific">Agaricus bisporus var. burnettii</name>
    <dbReference type="NCBI Taxonomy" id="192524"/>
    <lineage>
        <taxon>Eukaryota</taxon>
        <taxon>Fungi</taxon>
        <taxon>Dikarya</taxon>
        <taxon>Basidiomycota</taxon>
        <taxon>Agaricomycotina</taxon>
        <taxon>Agaricomycetes</taxon>
        <taxon>Agaricomycetidae</taxon>
        <taxon>Agaricales</taxon>
        <taxon>Agaricineae</taxon>
        <taxon>Agaricaceae</taxon>
        <taxon>Agaricus</taxon>
    </lineage>
</organism>
<dbReference type="PANTHER" id="PTHR13134:SF3">
    <property type="entry name" value="TRAFFICKING PROTEIN PARTICLE COMPLEX SUBUNIT 13"/>
    <property type="match status" value="1"/>
</dbReference>
<feature type="region of interest" description="Disordered" evidence="5">
    <location>
        <begin position="861"/>
        <end position="885"/>
    </location>
</feature>
<dbReference type="EMBL" id="JABXXO010000004">
    <property type="protein sequence ID" value="KAF7778899.1"/>
    <property type="molecule type" value="Genomic_DNA"/>
</dbReference>
<gene>
    <name evidence="9" type="ORF">Agabi119p4_3244</name>
</gene>
<evidence type="ECO:0000256" key="4">
    <source>
        <dbReference type="ARBA" id="ARBA00023136"/>
    </source>
</evidence>
<dbReference type="PANTHER" id="PTHR13134">
    <property type="entry name" value="TRAFFICKING PROTEIN PARTICLE COMPLEX SUBUNIT 13"/>
    <property type="match status" value="1"/>
</dbReference>
<sequence>MEQIRATVVERLSELAVVSRDAVLSRTWAYPILGISYFATHPNLYEPVIPVLAKSLVFSVGVVVGLIFFAYAPQMILCAMFMGFLAPIGAVVMVMGEAYVLIWIIGKPMMLAKAQDRIFDQVLVMKGHEQLVARGREIRDRGPTTRLLGKEVNIDKVVDGLGREGVMRYLASLPLNLIPGVGTAMFLAYNGKKQGPGYHARYFELKGWEKAEREAFVKAREAQYTAFGGVGLVLGMVPVAGLVFQLTSTVIRLSRPEVAPAWHPFFSSSPHFSAHASASILSLQGSSPLPGHPKTLRDLTHASDLLTLPPSFGTIQLGQTFSGCLCVNNEATFSVDSIRVRIEMQTVTSKTLLFLTQEPQGRTLPSGDTLELIVSNEIKELGQHVLACTVTYRLPPNVRPIAGASEDPKDPALATFRKFYKFIVTNPLAVKTKVHPVRSPTALLSPEEREKIFLEIHIQNVTQDTMHFERLSFEPTEEWQVQDPNFTSNGQSIFSGPIALVNPQDVRQYIFILSPTSHSALRPLAVHPPGSIFPLGRLNIVWRSSYGEPGRLLTSMLTRRIPLINPGPSSQQPQHSHPVSAVPPYLKRVSAPIPSRPQSPGPHSRPNTPPPRHLQSPTPGIQPQQPTTPISNFQVHLTLREPLPSSTKVEEPFTLRLTLHVNTTSPGLAARPHLFAIQHVLHSVNRVSTASGPTRTLNTNLGAGKGSESGYNTPRMALSPMSGLPLQSSQGQPLSPLAPTQIPAELTSPRKTLSVLSSGFSTPTAVSGRGTPGVPQAPGMFNYPLARQKLLGLTPRQESVGEAALSGFPGEEEEDAVIYPSPYPLVADENNSCSSSVVPIGASSLSLPPLVFTSRLIPPHPASSSTSSPIHTSHPSTSSIDSFDSSIQESQPLPQLYSSSDFEVAYIPLSAGFHNVGGLRVLYLGEGEATTPSSSQEGSSQPTALAIQTHRNPPSEKRKAHIVKEYNIVAEILVSN</sequence>
<keyword evidence="3 6" id="KW-1133">Transmembrane helix</keyword>
<feature type="compositionally biased region" description="Low complexity" evidence="5">
    <location>
        <begin position="862"/>
        <end position="885"/>
    </location>
</feature>